<comment type="function">
    <text evidence="11">Catalyzes the transfer of the gamma-phosphate of ATP to D-galactose to form alpha-D-galactose-1-phosphate (Gal-1-P).</text>
</comment>
<comment type="pathway">
    <text evidence="11">Carbohydrate metabolism; galactose metabolism.</text>
</comment>
<evidence type="ECO:0000256" key="8">
    <source>
        <dbReference type="ARBA" id="ARBA00022842"/>
    </source>
</evidence>
<dbReference type="NCBIfam" id="TIGR00131">
    <property type="entry name" value="gal_kin"/>
    <property type="match status" value="1"/>
</dbReference>
<evidence type="ECO:0000256" key="2">
    <source>
        <dbReference type="ARBA" id="ARBA00022490"/>
    </source>
</evidence>
<keyword evidence="7 11" id="KW-0067">ATP-binding</keyword>
<comment type="caution">
    <text evidence="16">The sequence shown here is derived from an EMBL/GenBank/DDBJ whole genome shotgun (WGS) entry which is preliminary data.</text>
</comment>
<dbReference type="GO" id="GO:0004335">
    <property type="term" value="F:galactokinase activity"/>
    <property type="evidence" value="ECO:0007669"/>
    <property type="project" value="UniProtKB-UniRule"/>
</dbReference>
<dbReference type="eggNOG" id="COG0153">
    <property type="taxonomic scope" value="Bacteria"/>
</dbReference>
<dbReference type="Pfam" id="PF10509">
    <property type="entry name" value="GalKase_gal_bdg"/>
    <property type="match status" value="1"/>
</dbReference>
<dbReference type="InterPro" id="IPR006206">
    <property type="entry name" value="Mevalonate/galactokinase"/>
</dbReference>
<feature type="binding site" evidence="11">
    <location>
        <position position="161"/>
    </location>
    <ligand>
        <name>Mg(2+)</name>
        <dbReference type="ChEBI" id="CHEBI:18420"/>
    </ligand>
</feature>
<keyword evidence="3 11" id="KW-0808">Transferase</keyword>
<dbReference type="PANTHER" id="PTHR10457:SF7">
    <property type="entry name" value="GALACTOKINASE-RELATED"/>
    <property type="match status" value="1"/>
</dbReference>
<evidence type="ECO:0000256" key="7">
    <source>
        <dbReference type="ARBA" id="ARBA00022840"/>
    </source>
</evidence>
<protein>
    <recommendedName>
        <fullName evidence="11 12">Galactokinase</fullName>
        <ecNumber evidence="11 12">2.7.1.6</ecNumber>
    </recommendedName>
    <alternativeName>
        <fullName evidence="11">Galactose kinase</fullName>
    </alternativeName>
</protein>
<dbReference type="STRING" id="238.BBD35_17475"/>
<keyword evidence="4 11" id="KW-0479">Metal-binding</keyword>
<dbReference type="GO" id="GO:0000287">
    <property type="term" value="F:magnesium ion binding"/>
    <property type="evidence" value="ECO:0007669"/>
    <property type="project" value="UniProtKB-UniRule"/>
</dbReference>
<feature type="active site" description="Proton acceptor" evidence="11">
    <location>
        <position position="173"/>
    </location>
</feature>
<dbReference type="Pfam" id="PF00288">
    <property type="entry name" value="GHMP_kinases_N"/>
    <property type="match status" value="1"/>
</dbReference>
<comment type="subcellular location">
    <subcellularLocation>
        <location evidence="11">Cytoplasm</location>
    </subcellularLocation>
</comment>
<dbReference type="PIRSF" id="PIRSF000530">
    <property type="entry name" value="Galactokinase"/>
    <property type="match status" value="1"/>
</dbReference>
<keyword evidence="10 11" id="KW-0119">Carbohydrate metabolism</keyword>
<dbReference type="SUPFAM" id="SSF54211">
    <property type="entry name" value="Ribosomal protein S5 domain 2-like"/>
    <property type="match status" value="1"/>
</dbReference>
<evidence type="ECO:0000256" key="5">
    <source>
        <dbReference type="ARBA" id="ARBA00022741"/>
    </source>
</evidence>
<keyword evidence="8 11" id="KW-0460">Magnesium</keyword>
<dbReference type="OrthoDB" id="250531at2"/>
<dbReference type="InterPro" id="IPR006204">
    <property type="entry name" value="GHMP_kinase_N_dom"/>
</dbReference>
<reference evidence="16 17" key="1">
    <citation type="submission" date="2016-11" db="EMBL/GenBank/DDBJ databases">
        <title>Genome sequence and comparative genomic analysis of clinical strain Elizabethkingia meningoseptica 61421 PRCM.</title>
        <authorList>
            <person name="Wang M."/>
            <person name="Hu S."/>
            <person name="Cao L."/>
            <person name="Jiang T."/>
            <person name="Zhou Y."/>
            <person name="Ming D."/>
        </authorList>
    </citation>
    <scope>NUCLEOTIDE SEQUENCE [LARGE SCALE GENOMIC DNA]</scope>
    <source>
        <strain evidence="16 17">61421 PRCM</strain>
    </source>
</reference>
<dbReference type="PRINTS" id="PR00473">
    <property type="entry name" value="GALCTOKINASE"/>
</dbReference>
<dbReference type="PRINTS" id="PR00959">
    <property type="entry name" value="MEVGALKINASE"/>
</dbReference>
<dbReference type="GO" id="GO:0006012">
    <property type="term" value="P:galactose metabolic process"/>
    <property type="evidence" value="ECO:0007669"/>
    <property type="project" value="UniProtKB-UniRule"/>
</dbReference>
<dbReference type="EMBL" id="MPOG01000011">
    <property type="protein sequence ID" value="OOH95351.1"/>
    <property type="molecule type" value="Genomic_DNA"/>
</dbReference>
<feature type="binding site" evidence="11">
    <location>
        <position position="70"/>
    </location>
    <ligand>
        <name>ATP</name>
        <dbReference type="ChEBI" id="CHEBI:30616"/>
    </ligand>
</feature>
<feature type="domain" description="GHMP kinase C-terminal" evidence="14">
    <location>
        <begin position="285"/>
        <end position="349"/>
    </location>
</feature>
<proteinExistence type="inferred from homology"/>
<dbReference type="PANTHER" id="PTHR10457">
    <property type="entry name" value="MEVALONATE KINASE/GALACTOKINASE"/>
    <property type="match status" value="1"/>
</dbReference>
<comment type="catalytic activity">
    <reaction evidence="11">
        <text>alpha-D-galactose + ATP = alpha-D-galactose 1-phosphate + ADP + H(+)</text>
        <dbReference type="Rhea" id="RHEA:13553"/>
        <dbReference type="ChEBI" id="CHEBI:15378"/>
        <dbReference type="ChEBI" id="CHEBI:28061"/>
        <dbReference type="ChEBI" id="CHEBI:30616"/>
        <dbReference type="ChEBI" id="CHEBI:58336"/>
        <dbReference type="ChEBI" id="CHEBI:456216"/>
        <dbReference type="EC" id="2.7.1.6"/>
    </reaction>
</comment>
<evidence type="ECO:0000313" key="16">
    <source>
        <dbReference type="EMBL" id="OOH95351.1"/>
    </source>
</evidence>
<dbReference type="InterPro" id="IPR000705">
    <property type="entry name" value="Galactokinase"/>
</dbReference>
<evidence type="ECO:0000313" key="17">
    <source>
        <dbReference type="Proteomes" id="UP000188947"/>
    </source>
</evidence>
<evidence type="ECO:0000256" key="1">
    <source>
        <dbReference type="ARBA" id="ARBA00006566"/>
    </source>
</evidence>
<dbReference type="Gene3D" id="3.30.230.10">
    <property type="match status" value="1"/>
</dbReference>
<dbReference type="AlphaFoldDB" id="A0A1T3F7X6"/>
<dbReference type="RefSeq" id="WP_077564701.1">
    <property type="nucleotide sequence ID" value="NZ_CP016378.1"/>
</dbReference>
<dbReference type="InterPro" id="IPR020568">
    <property type="entry name" value="Ribosomal_Su5_D2-typ_SF"/>
</dbReference>
<dbReference type="Pfam" id="PF08544">
    <property type="entry name" value="GHMP_kinases_C"/>
    <property type="match status" value="1"/>
</dbReference>
<evidence type="ECO:0000256" key="12">
    <source>
        <dbReference type="NCBIfam" id="TIGR00131"/>
    </source>
</evidence>
<feature type="domain" description="Galactokinase N-terminal" evidence="15">
    <location>
        <begin position="11"/>
        <end position="60"/>
    </location>
</feature>
<feature type="binding site" evidence="11">
    <location>
        <position position="129"/>
    </location>
    <ligand>
        <name>Mg(2+)</name>
        <dbReference type="ChEBI" id="CHEBI:18420"/>
    </ligand>
</feature>
<keyword evidence="17" id="KW-1185">Reference proteome</keyword>
<feature type="site" description="Transition state stabilizer" evidence="11">
    <location>
        <position position="30"/>
    </location>
</feature>
<dbReference type="GO" id="GO:0005829">
    <property type="term" value="C:cytosol"/>
    <property type="evidence" value="ECO:0007669"/>
    <property type="project" value="TreeGrafter"/>
</dbReference>
<evidence type="ECO:0000259" key="15">
    <source>
        <dbReference type="Pfam" id="PF10509"/>
    </source>
</evidence>
<keyword evidence="9 11" id="KW-0299">Galactose metabolism</keyword>
<organism evidence="16 17">
    <name type="scientific">Elizabethkingia meningoseptica</name>
    <name type="common">Chryseobacterium meningosepticum</name>
    <dbReference type="NCBI Taxonomy" id="238"/>
    <lineage>
        <taxon>Bacteria</taxon>
        <taxon>Pseudomonadati</taxon>
        <taxon>Bacteroidota</taxon>
        <taxon>Flavobacteriia</taxon>
        <taxon>Flavobacteriales</taxon>
        <taxon>Weeksellaceae</taxon>
        <taxon>Elizabethkingia</taxon>
    </lineage>
</organism>
<feature type="binding site" evidence="11">
    <location>
        <begin position="36"/>
        <end position="39"/>
    </location>
    <ligand>
        <name>substrate</name>
    </ligand>
</feature>
<comment type="similarity">
    <text evidence="1 11">Belongs to the GHMP kinase family. GalK subfamily.</text>
</comment>
<dbReference type="EC" id="2.7.1.6" evidence="11 12"/>
<dbReference type="SUPFAM" id="SSF55060">
    <property type="entry name" value="GHMP Kinase, C-terminal domain"/>
    <property type="match status" value="1"/>
</dbReference>
<dbReference type="InterPro" id="IPR022963">
    <property type="entry name" value="Galactokinase_bac"/>
</dbReference>
<dbReference type="Proteomes" id="UP000188947">
    <property type="component" value="Unassembled WGS sequence"/>
</dbReference>
<dbReference type="UniPathway" id="UPA00214"/>
<keyword evidence="5 11" id="KW-0547">Nucleotide-binding</keyword>
<name>A0A1T3F7X6_ELIME</name>
<dbReference type="GO" id="GO:0005524">
    <property type="term" value="F:ATP binding"/>
    <property type="evidence" value="ECO:0007669"/>
    <property type="project" value="UniProtKB-UniRule"/>
</dbReference>
<dbReference type="InterPro" id="IPR013750">
    <property type="entry name" value="GHMP_kinase_C_dom"/>
</dbReference>
<sequence>MSIITKEYMTEKFENVFGQTPDVISKSPGRINIIGEHTDYNDGFVLPAAIDKYSYVAAGKRSDDEIHLFSELYQEELHFKLTEIQPQGHSWVNYILGVVHHIQHKGFQLGGFNMFIDGDVPLGAGVSSSASLECAVGIALDKMFGLGLSQWDITTIAQSAEHSFAGVKCGIMDQFASVFSKENKVARLDCRSLEFKYFPLELGEYTLLLLNTNVKHSLASSAYNERREACEKAVEIIQKDFKDVKSLRDVSGLMLREYLYFDYPELHVKASYVYDENQRVEAVCEALEKGDLERAGQLIYQSHEGLRDAYEVSCAELDFLVDEVKQYPEVLGARMMGGGFGGCTLNLVKKSFVPELIAKIKPAYESQFGLELTSIEVVPSEGGHIL</sequence>
<evidence type="ECO:0000256" key="10">
    <source>
        <dbReference type="ARBA" id="ARBA00023277"/>
    </source>
</evidence>
<keyword evidence="6 11" id="KW-0418">Kinase</keyword>
<dbReference type="InterPro" id="IPR036554">
    <property type="entry name" value="GHMP_kinase_C_sf"/>
</dbReference>
<gene>
    <name evidence="11" type="primary">galK</name>
    <name evidence="16" type="ORF">BMF97_11035</name>
</gene>
<evidence type="ECO:0000259" key="14">
    <source>
        <dbReference type="Pfam" id="PF08544"/>
    </source>
</evidence>
<dbReference type="InterPro" id="IPR014721">
    <property type="entry name" value="Ribsml_uS5_D2-typ_fold_subgr"/>
</dbReference>
<dbReference type="PROSITE" id="PS00106">
    <property type="entry name" value="GALACTOKINASE"/>
    <property type="match status" value="1"/>
</dbReference>
<evidence type="ECO:0000256" key="6">
    <source>
        <dbReference type="ARBA" id="ARBA00022777"/>
    </source>
</evidence>
<feature type="domain" description="GHMP kinase N-terminal" evidence="13">
    <location>
        <begin position="93"/>
        <end position="180"/>
    </location>
</feature>
<dbReference type="InterPro" id="IPR019539">
    <property type="entry name" value="GalKase_N"/>
</dbReference>
<dbReference type="FunFam" id="3.30.70.890:FF:000001">
    <property type="entry name" value="Galactokinase"/>
    <property type="match status" value="1"/>
</dbReference>
<dbReference type="FunFam" id="3.30.230.10:FF:000017">
    <property type="entry name" value="Galactokinase"/>
    <property type="match status" value="1"/>
</dbReference>
<dbReference type="HAMAP" id="MF_00246">
    <property type="entry name" value="Galactokinase"/>
    <property type="match status" value="1"/>
</dbReference>
<feature type="binding site" evidence="11">
    <location>
        <position position="223"/>
    </location>
    <ligand>
        <name>substrate</name>
    </ligand>
</feature>
<keyword evidence="2 11" id="KW-0963">Cytoplasm</keyword>
<dbReference type="Gene3D" id="3.30.70.890">
    <property type="entry name" value="GHMP kinase, C-terminal domain"/>
    <property type="match status" value="1"/>
</dbReference>
<feature type="binding site" evidence="11">
    <location>
        <begin position="123"/>
        <end position="129"/>
    </location>
    <ligand>
        <name>ATP</name>
        <dbReference type="ChEBI" id="CHEBI:30616"/>
    </ligand>
</feature>
<evidence type="ECO:0000259" key="13">
    <source>
        <dbReference type="Pfam" id="PF00288"/>
    </source>
</evidence>
<evidence type="ECO:0000256" key="11">
    <source>
        <dbReference type="HAMAP-Rule" id="MF_00246"/>
    </source>
</evidence>
<evidence type="ECO:0000256" key="9">
    <source>
        <dbReference type="ARBA" id="ARBA00023144"/>
    </source>
</evidence>
<accession>A0A1T3F7X6</accession>
<evidence type="ECO:0000256" key="3">
    <source>
        <dbReference type="ARBA" id="ARBA00022679"/>
    </source>
</evidence>
<evidence type="ECO:0000256" key="4">
    <source>
        <dbReference type="ARBA" id="ARBA00022723"/>
    </source>
</evidence>
<dbReference type="InterPro" id="IPR019741">
    <property type="entry name" value="Galactokinase_CS"/>
</dbReference>